<dbReference type="Proteomes" id="UP000006427">
    <property type="component" value="Unassembled WGS sequence"/>
</dbReference>
<accession>D2Z5N9</accession>
<dbReference type="eggNOG" id="COG1979">
    <property type="taxonomic scope" value="Bacteria"/>
</dbReference>
<reference evidence="4 5" key="1">
    <citation type="journal article" date="2010" name="Stand. Genomic Sci.">
        <title>Permanent draft genome sequence of Dethiosulfovibrio peptidovorans type strain (SEBR 4207).</title>
        <authorList>
            <person name="Labutti K."/>
            <person name="Mayilraj S."/>
            <person name="Clum A."/>
            <person name="Lucas S."/>
            <person name="Glavina Del Rio T."/>
            <person name="Nolan M."/>
            <person name="Tice H."/>
            <person name="Cheng J.F."/>
            <person name="Pitluck S."/>
            <person name="Liolios K."/>
            <person name="Ivanova N."/>
            <person name="Mavromatis K."/>
            <person name="Mikhailova N."/>
            <person name="Pati A."/>
            <person name="Goodwin L."/>
            <person name="Chen A."/>
            <person name="Palaniappan K."/>
            <person name="Land M."/>
            <person name="Hauser L."/>
            <person name="Chang Y.J."/>
            <person name="Jeffries C.D."/>
            <person name="Rohde M."/>
            <person name="Spring S."/>
            <person name="Goker M."/>
            <person name="Woyke T."/>
            <person name="Bristow J."/>
            <person name="Eisen J.A."/>
            <person name="Markowitz V."/>
            <person name="Hugenholtz P."/>
            <person name="Kyrpides N.C."/>
            <person name="Klenk H.P."/>
            <person name="Lapidus A."/>
        </authorList>
    </citation>
    <scope>NUCLEOTIDE SEQUENCE [LARGE SCALE GENOMIC DNA]</scope>
    <source>
        <strain evidence="4 5">DSM 11002</strain>
    </source>
</reference>
<comment type="caution">
    <text evidence="4">The sequence shown here is derived from an EMBL/GenBank/DDBJ whole genome shotgun (WGS) entry which is preliminary data.</text>
</comment>
<dbReference type="OrthoDB" id="9801156at2"/>
<keyword evidence="5" id="KW-1185">Reference proteome</keyword>
<dbReference type="GO" id="GO:0046872">
    <property type="term" value="F:metal ion binding"/>
    <property type="evidence" value="ECO:0007669"/>
    <property type="project" value="InterPro"/>
</dbReference>
<dbReference type="InterPro" id="IPR018211">
    <property type="entry name" value="ADH_Fe_CS"/>
</dbReference>
<dbReference type="Gene3D" id="3.40.50.1970">
    <property type="match status" value="1"/>
</dbReference>
<proteinExistence type="predicted"/>
<dbReference type="PANTHER" id="PTHR43633">
    <property type="entry name" value="ALCOHOL DEHYDROGENASE YQHD"/>
    <property type="match status" value="1"/>
</dbReference>
<dbReference type="RefSeq" id="WP_005659762.1">
    <property type="nucleotide sequence ID" value="NZ_ABTR02000001.1"/>
</dbReference>
<dbReference type="CDD" id="cd08187">
    <property type="entry name" value="BDH"/>
    <property type="match status" value="1"/>
</dbReference>
<dbReference type="PANTHER" id="PTHR43633:SF1">
    <property type="entry name" value="ALCOHOL DEHYDROGENASE YQHD"/>
    <property type="match status" value="1"/>
</dbReference>
<sequence length="391" mass="43107">MKNFVYESPTKIIFGKGTELQVGQEIVEKGAKKVLLHYGGGSIKKTGLYDRVVKSLEEAGVSFVELGGVVPNPRLSLVYKGIELCRNESVDLVLAVGGGSVIDSAKAIAVGVPYEGDVWDFFDKGIVPETALPVGCILTISATGSETSASSVITKEEGWLKHAFRYDRIRPTFAILNPELTITLPAYQTASGGTDIMAHLMERYFTNEPNVDLTDRLIEGTLQTVIKYLPIALKDPENYDARAELMWAATIAHNGILDTGRIGDWASHRIEHEIGAIYDVAHGAGLAVVFPAWMKAVYSHDVARFVRFFHRVWGLEPDFWNPEKTVLDGIAVMENYFRSIGMPVTLEELGVPDDRLEEMAEKSNWNGPVGQFVPITTEKALEILKLCRGHI</sequence>
<dbReference type="GO" id="GO:1990002">
    <property type="term" value="F:methylglyoxal reductase (NADPH) (acetol producing) activity"/>
    <property type="evidence" value="ECO:0007669"/>
    <property type="project" value="TreeGrafter"/>
</dbReference>
<dbReference type="EMBL" id="ABTR02000001">
    <property type="protein sequence ID" value="EFC90786.1"/>
    <property type="molecule type" value="Genomic_DNA"/>
</dbReference>
<dbReference type="FunFam" id="3.40.50.1970:FF:000003">
    <property type="entry name" value="Alcohol dehydrogenase, iron-containing"/>
    <property type="match status" value="1"/>
</dbReference>
<dbReference type="Pfam" id="PF00465">
    <property type="entry name" value="Fe-ADH"/>
    <property type="match status" value="1"/>
</dbReference>
<dbReference type="InterPro" id="IPR056798">
    <property type="entry name" value="ADH_Fe_C"/>
</dbReference>
<evidence type="ECO:0000313" key="5">
    <source>
        <dbReference type="Proteomes" id="UP000006427"/>
    </source>
</evidence>
<dbReference type="GO" id="GO:0008106">
    <property type="term" value="F:alcohol dehydrogenase (NADP+) activity"/>
    <property type="evidence" value="ECO:0007669"/>
    <property type="project" value="TreeGrafter"/>
</dbReference>
<dbReference type="Gene3D" id="1.20.1090.10">
    <property type="entry name" value="Dehydroquinate synthase-like - alpha domain"/>
    <property type="match status" value="1"/>
</dbReference>
<protein>
    <submittedName>
        <fullName evidence="4">Iron-containing alcohol dehydrogenase</fullName>
    </submittedName>
</protein>
<dbReference type="PaxDb" id="469381-Dpep_0760"/>
<evidence type="ECO:0000256" key="1">
    <source>
        <dbReference type="ARBA" id="ARBA00023002"/>
    </source>
</evidence>
<dbReference type="SUPFAM" id="SSF56796">
    <property type="entry name" value="Dehydroquinate synthase-like"/>
    <property type="match status" value="1"/>
</dbReference>
<organism evidence="4 5">
    <name type="scientific">Dethiosulfovibrio peptidovorans DSM 11002</name>
    <dbReference type="NCBI Taxonomy" id="469381"/>
    <lineage>
        <taxon>Bacteria</taxon>
        <taxon>Thermotogati</taxon>
        <taxon>Synergistota</taxon>
        <taxon>Synergistia</taxon>
        <taxon>Synergistales</taxon>
        <taxon>Dethiosulfovibrionaceae</taxon>
        <taxon>Dethiosulfovibrio</taxon>
    </lineage>
</organism>
<dbReference type="InterPro" id="IPR001670">
    <property type="entry name" value="ADH_Fe/GldA"/>
</dbReference>
<dbReference type="GO" id="GO:1990362">
    <property type="term" value="F:butanol dehydrogenase (NAD+) activity"/>
    <property type="evidence" value="ECO:0007669"/>
    <property type="project" value="InterPro"/>
</dbReference>
<dbReference type="GO" id="GO:0005829">
    <property type="term" value="C:cytosol"/>
    <property type="evidence" value="ECO:0007669"/>
    <property type="project" value="TreeGrafter"/>
</dbReference>
<dbReference type="InterPro" id="IPR044731">
    <property type="entry name" value="BDH-like"/>
</dbReference>
<dbReference type="AlphaFoldDB" id="D2Z5N9"/>
<evidence type="ECO:0000259" key="3">
    <source>
        <dbReference type="Pfam" id="PF25137"/>
    </source>
</evidence>
<evidence type="ECO:0000259" key="2">
    <source>
        <dbReference type="Pfam" id="PF00465"/>
    </source>
</evidence>
<gene>
    <name evidence="4" type="ORF">Dpep_0760</name>
</gene>
<dbReference type="PROSITE" id="PS00060">
    <property type="entry name" value="ADH_IRON_2"/>
    <property type="match status" value="1"/>
</dbReference>
<dbReference type="Pfam" id="PF25137">
    <property type="entry name" value="ADH_Fe_C"/>
    <property type="match status" value="1"/>
</dbReference>
<keyword evidence="1" id="KW-0560">Oxidoreductase</keyword>
<feature type="domain" description="Alcohol dehydrogenase iron-type/glycerol dehydrogenase GldA" evidence="2">
    <location>
        <begin position="9"/>
        <end position="178"/>
    </location>
</feature>
<dbReference type="STRING" id="469381.Dpep_0760"/>
<name>D2Z5N9_9BACT</name>
<feature type="domain" description="Fe-containing alcohol dehydrogenase-like C-terminal" evidence="3">
    <location>
        <begin position="189"/>
        <end position="385"/>
    </location>
</feature>
<evidence type="ECO:0000313" key="4">
    <source>
        <dbReference type="EMBL" id="EFC90786.1"/>
    </source>
</evidence>